<protein>
    <recommendedName>
        <fullName evidence="2">Lipid/polyisoprenoid-binding YceI-like domain-containing protein</fullName>
    </recommendedName>
</protein>
<accession>A0ABQ2FY46</accession>
<feature type="domain" description="Lipid/polyisoprenoid-binding YceI-like" evidence="2">
    <location>
        <begin position="43"/>
        <end position="210"/>
    </location>
</feature>
<proteinExistence type="inferred from homology"/>
<dbReference type="Proteomes" id="UP000648663">
    <property type="component" value="Unassembled WGS sequence"/>
</dbReference>
<keyword evidence="4" id="KW-1185">Reference proteome</keyword>
<organism evidence="3 4">
    <name type="scientific">Modestobacter marinus</name>
    <dbReference type="NCBI Taxonomy" id="477641"/>
    <lineage>
        <taxon>Bacteria</taxon>
        <taxon>Bacillati</taxon>
        <taxon>Actinomycetota</taxon>
        <taxon>Actinomycetes</taxon>
        <taxon>Geodermatophilales</taxon>
        <taxon>Geodermatophilaceae</taxon>
        <taxon>Modestobacter</taxon>
    </lineage>
</organism>
<dbReference type="SUPFAM" id="SSF101874">
    <property type="entry name" value="YceI-like"/>
    <property type="match status" value="1"/>
</dbReference>
<dbReference type="EMBL" id="BMMI01000004">
    <property type="protein sequence ID" value="GGL65944.1"/>
    <property type="molecule type" value="Genomic_DNA"/>
</dbReference>
<gene>
    <name evidence="3" type="ORF">GCM10011589_22670</name>
</gene>
<sequence length="214" mass="23313">MRGYWRNAQAFNYAVPDAGSQTLNHSEVTMVSTTQIPGYVVGTWDIDASHSTVGFSVRHMMVSKVRGYFREFSGEIVTAEDPAQSAVHATIDMDSIDTRQEQRDAHIKSADFFDVGNHTVMEFRSTGVRNKGEDWVVEGDLTIKGITKPVTLALELNGFGPDAYGGTRAGFSGKTSISRKEFGVDIDMPMDGGGVVVGDKIDVELEIEGVLRTA</sequence>
<dbReference type="Gene3D" id="2.40.128.110">
    <property type="entry name" value="Lipid/polyisoprenoid-binding, YceI-like"/>
    <property type="match status" value="1"/>
</dbReference>
<dbReference type="PANTHER" id="PTHR34406:SF1">
    <property type="entry name" value="PROTEIN YCEI"/>
    <property type="match status" value="1"/>
</dbReference>
<dbReference type="InterPro" id="IPR007372">
    <property type="entry name" value="Lipid/polyisoprenoid-bd_YceI"/>
</dbReference>
<comment type="similarity">
    <text evidence="1">Belongs to the UPF0312 family.</text>
</comment>
<evidence type="ECO:0000313" key="3">
    <source>
        <dbReference type="EMBL" id="GGL65944.1"/>
    </source>
</evidence>
<evidence type="ECO:0000259" key="2">
    <source>
        <dbReference type="SMART" id="SM00867"/>
    </source>
</evidence>
<evidence type="ECO:0000256" key="1">
    <source>
        <dbReference type="ARBA" id="ARBA00008812"/>
    </source>
</evidence>
<dbReference type="InterPro" id="IPR036761">
    <property type="entry name" value="TTHA0802/YceI-like_sf"/>
</dbReference>
<reference evidence="4" key="1">
    <citation type="journal article" date="2019" name="Int. J. Syst. Evol. Microbiol.">
        <title>The Global Catalogue of Microorganisms (GCM) 10K type strain sequencing project: providing services to taxonomists for standard genome sequencing and annotation.</title>
        <authorList>
            <consortium name="The Broad Institute Genomics Platform"/>
            <consortium name="The Broad Institute Genome Sequencing Center for Infectious Disease"/>
            <person name="Wu L."/>
            <person name="Ma J."/>
        </authorList>
    </citation>
    <scope>NUCLEOTIDE SEQUENCE [LARGE SCALE GENOMIC DNA]</scope>
    <source>
        <strain evidence="4">CGMCC 4.5581</strain>
    </source>
</reference>
<name>A0ABQ2FY46_9ACTN</name>
<comment type="caution">
    <text evidence="3">The sequence shown here is derived from an EMBL/GenBank/DDBJ whole genome shotgun (WGS) entry which is preliminary data.</text>
</comment>
<dbReference type="SMART" id="SM00867">
    <property type="entry name" value="YceI"/>
    <property type="match status" value="1"/>
</dbReference>
<evidence type="ECO:0000313" key="4">
    <source>
        <dbReference type="Proteomes" id="UP000648663"/>
    </source>
</evidence>
<dbReference type="Pfam" id="PF04264">
    <property type="entry name" value="YceI"/>
    <property type="match status" value="1"/>
</dbReference>
<dbReference type="PANTHER" id="PTHR34406">
    <property type="entry name" value="PROTEIN YCEI"/>
    <property type="match status" value="1"/>
</dbReference>